<proteinExistence type="predicted"/>
<dbReference type="EMBL" id="CAJVPJ010000028">
    <property type="protein sequence ID" value="CAG8460411.1"/>
    <property type="molecule type" value="Genomic_DNA"/>
</dbReference>
<accession>A0A9N8VTG7</accession>
<dbReference type="Proteomes" id="UP000789572">
    <property type="component" value="Unassembled WGS sequence"/>
</dbReference>
<dbReference type="InterPro" id="IPR040213">
    <property type="entry name" value="GIR2-like"/>
</dbReference>
<evidence type="ECO:0000259" key="2">
    <source>
        <dbReference type="PROSITE" id="PS50908"/>
    </source>
</evidence>
<dbReference type="PANTHER" id="PTHR12292">
    <property type="entry name" value="RWD DOMAIN-CONTAINING PROTEIN"/>
    <property type="match status" value="1"/>
</dbReference>
<dbReference type="CDD" id="cd23823">
    <property type="entry name" value="RWD_GCN2"/>
    <property type="match status" value="1"/>
</dbReference>
<dbReference type="AlphaFoldDB" id="A0A9N8VTG7"/>
<dbReference type="SUPFAM" id="SSF54495">
    <property type="entry name" value="UBC-like"/>
    <property type="match status" value="1"/>
</dbReference>
<sequence>MDYKEEQTQELEVLKSIYPDELEEIAEDEFRIILEPEEQDIDAPLTVALRIKFTPTYPESFPEISIERIKGELSDAEQDEFLNGLLKVVEGSLGMPIGFDLATSLKDMLTSYVVENKEKRRLEVEERLRREIEAEESKFQGTKVTVASFLEWKARFDQELFEKEEAARGSAAIRREETRKQKPTGEFKEENATSR</sequence>
<dbReference type="PROSITE" id="PS50908">
    <property type="entry name" value="RWD"/>
    <property type="match status" value="1"/>
</dbReference>
<evidence type="ECO:0000256" key="1">
    <source>
        <dbReference type="SAM" id="MobiDB-lite"/>
    </source>
</evidence>
<name>A0A9N8VTG7_9GLOM</name>
<dbReference type="SMART" id="SM00591">
    <property type="entry name" value="RWD"/>
    <property type="match status" value="1"/>
</dbReference>
<dbReference type="InterPro" id="IPR006575">
    <property type="entry name" value="RWD_dom"/>
</dbReference>
<dbReference type="OrthoDB" id="277175at2759"/>
<reference evidence="3" key="1">
    <citation type="submission" date="2021-06" db="EMBL/GenBank/DDBJ databases">
        <authorList>
            <person name="Kallberg Y."/>
            <person name="Tangrot J."/>
            <person name="Rosling A."/>
        </authorList>
    </citation>
    <scope>NUCLEOTIDE SEQUENCE</scope>
    <source>
        <strain evidence="3">IA702</strain>
    </source>
</reference>
<organism evidence="3 4">
    <name type="scientific">Paraglomus occultum</name>
    <dbReference type="NCBI Taxonomy" id="144539"/>
    <lineage>
        <taxon>Eukaryota</taxon>
        <taxon>Fungi</taxon>
        <taxon>Fungi incertae sedis</taxon>
        <taxon>Mucoromycota</taxon>
        <taxon>Glomeromycotina</taxon>
        <taxon>Glomeromycetes</taxon>
        <taxon>Paraglomerales</taxon>
        <taxon>Paraglomeraceae</taxon>
        <taxon>Paraglomus</taxon>
    </lineage>
</organism>
<comment type="caution">
    <text evidence="3">The sequence shown here is derived from an EMBL/GenBank/DDBJ whole genome shotgun (WGS) entry which is preliminary data.</text>
</comment>
<evidence type="ECO:0000313" key="3">
    <source>
        <dbReference type="EMBL" id="CAG8460411.1"/>
    </source>
</evidence>
<dbReference type="Pfam" id="PF05773">
    <property type="entry name" value="RWD"/>
    <property type="match status" value="1"/>
</dbReference>
<keyword evidence="4" id="KW-1185">Reference proteome</keyword>
<gene>
    <name evidence="3" type="ORF">POCULU_LOCUS528</name>
</gene>
<feature type="domain" description="RWD" evidence="2">
    <location>
        <begin position="9"/>
        <end position="112"/>
    </location>
</feature>
<feature type="region of interest" description="Disordered" evidence="1">
    <location>
        <begin position="164"/>
        <end position="195"/>
    </location>
</feature>
<dbReference type="InterPro" id="IPR016135">
    <property type="entry name" value="UBQ-conjugating_enzyme/RWD"/>
</dbReference>
<protein>
    <submittedName>
        <fullName evidence="3">1242_t:CDS:1</fullName>
    </submittedName>
</protein>
<evidence type="ECO:0000313" key="4">
    <source>
        <dbReference type="Proteomes" id="UP000789572"/>
    </source>
</evidence>
<dbReference type="Gene3D" id="3.10.110.10">
    <property type="entry name" value="Ubiquitin Conjugating Enzyme"/>
    <property type="match status" value="1"/>
</dbReference>